<dbReference type="RefSeq" id="WP_181376419.1">
    <property type="nucleotide sequence ID" value="NZ_BDQX01000036.1"/>
</dbReference>
<comment type="similarity">
    <text evidence="2">In the C-terminal section; belongs to the class-I pyridoxal-phosphate-dependent aminotransferase family.</text>
</comment>
<feature type="domain" description="HTH gntR-type" evidence="8">
    <location>
        <begin position="15"/>
        <end position="83"/>
    </location>
</feature>
<evidence type="ECO:0000256" key="4">
    <source>
        <dbReference type="ARBA" id="ARBA00022898"/>
    </source>
</evidence>
<gene>
    <name evidence="9" type="ORF">PAT3040_00618</name>
</gene>
<dbReference type="EMBL" id="BDQX01000036">
    <property type="protein sequence ID" value="GBG06114.1"/>
    <property type="molecule type" value="Genomic_DNA"/>
</dbReference>
<dbReference type="Pfam" id="PF00155">
    <property type="entry name" value="Aminotran_1_2"/>
    <property type="match status" value="1"/>
</dbReference>
<dbReference type="Pfam" id="PF00392">
    <property type="entry name" value="GntR"/>
    <property type="match status" value="1"/>
</dbReference>
<dbReference type="CDD" id="cd07377">
    <property type="entry name" value="WHTH_GntR"/>
    <property type="match status" value="1"/>
</dbReference>
<keyword evidence="6" id="KW-0238">DNA-binding</keyword>
<dbReference type="SUPFAM" id="SSF46785">
    <property type="entry name" value="Winged helix' DNA-binding domain"/>
    <property type="match status" value="1"/>
</dbReference>
<dbReference type="InterPro" id="IPR051446">
    <property type="entry name" value="HTH_trans_reg/aminotransferase"/>
</dbReference>
<organism evidence="9 10">
    <name type="scientific">Paenibacillus agaridevorans</name>
    <dbReference type="NCBI Taxonomy" id="171404"/>
    <lineage>
        <taxon>Bacteria</taxon>
        <taxon>Bacillati</taxon>
        <taxon>Bacillota</taxon>
        <taxon>Bacilli</taxon>
        <taxon>Bacillales</taxon>
        <taxon>Paenibacillaceae</taxon>
        <taxon>Paenibacillus</taxon>
    </lineage>
</organism>
<keyword evidence="10" id="KW-1185">Reference proteome</keyword>
<dbReference type="InterPro" id="IPR036388">
    <property type="entry name" value="WH-like_DNA-bd_sf"/>
</dbReference>
<dbReference type="PANTHER" id="PTHR46577:SF1">
    <property type="entry name" value="HTH-TYPE TRANSCRIPTIONAL REGULATORY PROTEIN GABR"/>
    <property type="match status" value="1"/>
</dbReference>
<proteinExistence type="inferred from homology"/>
<accession>A0A2R5ERV6</accession>
<reference evidence="9 10" key="1">
    <citation type="submission" date="2017-08" db="EMBL/GenBank/DDBJ databases">
        <title>Substantial Increase in Enzyme Production by Combined Drug-Resistance Mutations in Paenibacillus agaridevorans.</title>
        <authorList>
            <person name="Tanaka Y."/>
            <person name="Funane K."/>
            <person name="Hosaka T."/>
            <person name="Shiwa Y."/>
            <person name="Fujita N."/>
            <person name="Miyazaki T."/>
            <person name="Yoshikawa H."/>
            <person name="Murakami K."/>
            <person name="Kasahara K."/>
            <person name="Inaoka T."/>
            <person name="Hiraga Y."/>
            <person name="Ochi K."/>
        </authorList>
    </citation>
    <scope>NUCLEOTIDE SEQUENCE [LARGE SCALE GENOMIC DNA]</scope>
    <source>
        <strain evidence="9 10">T-3040</strain>
    </source>
</reference>
<dbReference type="AlphaFoldDB" id="A0A2R5ERV6"/>
<dbReference type="Gene3D" id="3.40.640.10">
    <property type="entry name" value="Type I PLP-dependent aspartate aminotransferase-like (Major domain)"/>
    <property type="match status" value="1"/>
</dbReference>
<dbReference type="InterPro" id="IPR015424">
    <property type="entry name" value="PyrdxlP-dep_Trfase"/>
</dbReference>
<keyword evidence="5" id="KW-0805">Transcription regulation</keyword>
<sequence>MIESITPALGKEKGTPLYTQLYRYIREAIEAGKLPSGSKLPAIRALSQHLGISKNTVEAAYGQLVAEGYVESKERGGYLIQPLDELWNPLPVQYVEMNNKCGEASEVMNSINRKDRRESSFLPYEFRYGDIAFDRFPYDIWKSCLTQSVNDAAAAAPYGILGYGDRLGHLGLREELCDYVYQSRGAVCSPDQIFIGAGTQYTVSLLLQTLGLRQAEFAMEEPGYNGVRSVLAGLDCRITSIPIEADGIHVTALEQSTAKVAYVTPSHQFPLGMVMSIEKRQRLLKWASASDALILEDDYDSEFRYGSRPVPSLKALDYDDRVIYLGTLSKSFLPGARLSYVIVPRRLVPVMTERMANYSCSVSPMIQQAVWLFIKQGHYGRHIRRMRRVYQARYRALTDAVSSTMGERVRIVGDSSGMHILLRVPGRDAMELVALAEQAGCLVYPAAKHWSNPDAEAREFVMLGFGGMQEDMLREGVRKLSMAWFAR</sequence>
<name>A0A2R5ERV6_9BACL</name>
<dbReference type="GO" id="GO:0008483">
    <property type="term" value="F:transaminase activity"/>
    <property type="evidence" value="ECO:0007669"/>
    <property type="project" value="UniProtKB-KW"/>
</dbReference>
<evidence type="ECO:0000313" key="10">
    <source>
        <dbReference type="Proteomes" id="UP000245202"/>
    </source>
</evidence>
<dbReference type="GO" id="GO:0003700">
    <property type="term" value="F:DNA-binding transcription factor activity"/>
    <property type="evidence" value="ECO:0007669"/>
    <property type="project" value="InterPro"/>
</dbReference>
<dbReference type="SUPFAM" id="SSF53383">
    <property type="entry name" value="PLP-dependent transferases"/>
    <property type="match status" value="1"/>
</dbReference>
<evidence type="ECO:0000313" key="9">
    <source>
        <dbReference type="EMBL" id="GBG06114.1"/>
    </source>
</evidence>
<evidence type="ECO:0000256" key="5">
    <source>
        <dbReference type="ARBA" id="ARBA00023015"/>
    </source>
</evidence>
<dbReference type="Proteomes" id="UP000245202">
    <property type="component" value="Unassembled WGS sequence"/>
</dbReference>
<evidence type="ECO:0000256" key="2">
    <source>
        <dbReference type="ARBA" id="ARBA00005384"/>
    </source>
</evidence>
<dbReference type="PROSITE" id="PS50949">
    <property type="entry name" value="HTH_GNTR"/>
    <property type="match status" value="1"/>
</dbReference>
<dbReference type="InterPro" id="IPR000524">
    <property type="entry name" value="Tscrpt_reg_HTH_GntR"/>
</dbReference>
<comment type="cofactor">
    <cofactor evidence="1">
        <name>pyridoxal 5'-phosphate</name>
        <dbReference type="ChEBI" id="CHEBI:597326"/>
    </cofactor>
</comment>
<dbReference type="PANTHER" id="PTHR46577">
    <property type="entry name" value="HTH-TYPE TRANSCRIPTIONAL REGULATORY PROTEIN GABR"/>
    <property type="match status" value="1"/>
</dbReference>
<evidence type="ECO:0000256" key="3">
    <source>
        <dbReference type="ARBA" id="ARBA00022576"/>
    </source>
</evidence>
<evidence type="ECO:0000256" key="1">
    <source>
        <dbReference type="ARBA" id="ARBA00001933"/>
    </source>
</evidence>
<dbReference type="GO" id="GO:0030170">
    <property type="term" value="F:pyridoxal phosphate binding"/>
    <property type="evidence" value="ECO:0007669"/>
    <property type="project" value="InterPro"/>
</dbReference>
<dbReference type="InterPro" id="IPR015421">
    <property type="entry name" value="PyrdxlP-dep_Trfase_major"/>
</dbReference>
<dbReference type="InterPro" id="IPR036390">
    <property type="entry name" value="WH_DNA-bd_sf"/>
</dbReference>
<comment type="caution">
    <text evidence="9">The sequence shown here is derived from an EMBL/GenBank/DDBJ whole genome shotgun (WGS) entry which is preliminary data.</text>
</comment>
<dbReference type="GO" id="GO:0003677">
    <property type="term" value="F:DNA binding"/>
    <property type="evidence" value="ECO:0007669"/>
    <property type="project" value="UniProtKB-KW"/>
</dbReference>
<evidence type="ECO:0000256" key="6">
    <source>
        <dbReference type="ARBA" id="ARBA00023125"/>
    </source>
</evidence>
<keyword evidence="3" id="KW-0032">Aminotransferase</keyword>
<keyword evidence="3" id="KW-0808">Transferase</keyword>
<dbReference type="Gene3D" id="1.10.10.10">
    <property type="entry name" value="Winged helix-like DNA-binding domain superfamily/Winged helix DNA-binding domain"/>
    <property type="match status" value="1"/>
</dbReference>
<evidence type="ECO:0000259" key="8">
    <source>
        <dbReference type="PROSITE" id="PS50949"/>
    </source>
</evidence>
<dbReference type="CDD" id="cd00609">
    <property type="entry name" value="AAT_like"/>
    <property type="match status" value="1"/>
</dbReference>
<keyword evidence="4" id="KW-0663">Pyridoxal phosphate</keyword>
<dbReference type="SMART" id="SM00345">
    <property type="entry name" value="HTH_GNTR"/>
    <property type="match status" value="1"/>
</dbReference>
<keyword evidence="7" id="KW-0804">Transcription</keyword>
<evidence type="ECO:0000256" key="7">
    <source>
        <dbReference type="ARBA" id="ARBA00023163"/>
    </source>
</evidence>
<dbReference type="InterPro" id="IPR004839">
    <property type="entry name" value="Aminotransferase_I/II_large"/>
</dbReference>
<protein>
    <recommendedName>
        <fullName evidence="8">HTH gntR-type domain-containing protein</fullName>
    </recommendedName>
</protein>